<proteinExistence type="predicted"/>
<sequence>MASIDFLLNLSGRMLGHELVTETDALLDRQRKDRGNAHIRLCSSVVALENGLGCHVDASLDRILATQRRLEDECLALGKNQVMYHQKTIRWKAEYNRFRSEAEDLQKFEQWMQRTEANMHAICGKLEYVCYQLNRTSAAPPSTDASPSLFD</sequence>
<dbReference type="VEuPathDB" id="FungiDB:H257_08965"/>
<dbReference type="Proteomes" id="UP000469452">
    <property type="component" value="Unassembled WGS sequence"/>
</dbReference>
<organism evidence="1 2">
    <name type="scientific">Aphanomyces astaci</name>
    <name type="common">Crayfish plague agent</name>
    <dbReference type="NCBI Taxonomy" id="112090"/>
    <lineage>
        <taxon>Eukaryota</taxon>
        <taxon>Sar</taxon>
        <taxon>Stramenopiles</taxon>
        <taxon>Oomycota</taxon>
        <taxon>Saprolegniomycetes</taxon>
        <taxon>Saprolegniales</taxon>
        <taxon>Verrucalvaceae</taxon>
        <taxon>Aphanomyces</taxon>
    </lineage>
</organism>
<dbReference type="Pfam" id="PF06320">
    <property type="entry name" value="GCN5L1"/>
    <property type="match status" value="1"/>
</dbReference>
<gene>
    <name evidence="1" type="ORF">AaE_013085</name>
</gene>
<comment type="caution">
    <text evidence="1">The sequence shown here is derived from an EMBL/GenBank/DDBJ whole genome shotgun (WGS) entry which is preliminary data.</text>
</comment>
<protein>
    <submittedName>
        <fullName evidence="1">Uncharacterized protein</fullName>
    </submittedName>
</protein>
<reference evidence="1 2" key="1">
    <citation type="submission" date="2019-06" db="EMBL/GenBank/DDBJ databases">
        <title>Genomics analysis of Aphanomyces spp. identifies a new class of oomycete effector associated with host adaptation.</title>
        <authorList>
            <person name="Gaulin E."/>
        </authorList>
    </citation>
    <scope>NUCLEOTIDE SEQUENCE [LARGE SCALE GENOMIC DNA]</scope>
    <source>
        <strain evidence="1 2">E</strain>
    </source>
</reference>
<evidence type="ECO:0000313" key="1">
    <source>
        <dbReference type="EMBL" id="KAF0708804.1"/>
    </source>
</evidence>
<dbReference type="AlphaFoldDB" id="A0A6A4ZC45"/>
<evidence type="ECO:0000313" key="2">
    <source>
        <dbReference type="Proteomes" id="UP000469452"/>
    </source>
</evidence>
<dbReference type="EMBL" id="VJMI01018950">
    <property type="protein sequence ID" value="KAF0708804.1"/>
    <property type="molecule type" value="Genomic_DNA"/>
</dbReference>
<name>A0A6A4ZC45_APHAT</name>
<accession>A0A6A4ZC45</accession>